<gene>
    <name evidence="2" type="ORF">LIER_43882</name>
</gene>
<dbReference type="InterPro" id="IPR053242">
    <property type="entry name" value="PAM2-like_domain"/>
</dbReference>
<dbReference type="InterPro" id="IPR041806">
    <property type="entry name" value="CID5/6/7_CUE"/>
</dbReference>
<sequence>MSLSGKGSFASDSKLTTLKPTSLNPHAAEFVPFSLQSSSRIVSSADASPKGATSAGVTLGKAVLDRSESSASNNSDDEARRYWRQQLPDDIIPDFNVVGEDDSQGLNNLSLSGLAISNVNETSRFPASARSDLMFKARQELSPGPIGGNRFSEQVRSPLSYGENLPADYFRTNSTNSWDEQITDYDQLIANVRGGPQLNSNVRDGFLPNMLHEQPQMDYTDVNPLEFLSYQFPGFSAESLGEVFFANGGDLNLTIEMLTQLEVLFVSLI</sequence>
<reference evidence="2 3" key="1">
    <citation type="submission" date="2024-01" db="EMBL/GenBank/DDBJ databases">
        <title>The complete chloroplast genome sequence of Lithospermum erythrorhizon: insights into the phylogenetic relationship among Boraginaceae species and the maternal lineages of purple gromwells.</title>
        <authorList>
            <person name="Okada T."/>
            <person name="Watanabe K."/>
        </authorList>
    </citation>
    <scope>NUCLEOTIDE SEQUENCE [LARGE SCALE GENOMIC DNA]</scope>
</reference>
<dbReference type="CDD" id="cd14371">
    <property type="entry name" value="CUE_CID7_like"/>
    <property type="match status" value="1"/>
</dbReference>
<evidence type="ECO:0000313" key="2">
    <source>
        <dbReference type="EMBL" id="GAA0170808.1"/>
    </source>
</evidence>
<accession>A0AAV3R7E7</accession>
<dbReference type="Proteomes" id="UP001454036">
    <property type="component" value="Unassembled WGS sequence"/>
</dbReference>
<dbReference type="EMBL" id="BAABME010040548">
    <property type="protein sequence ID" value="GAA0170808.1"/>
    <property type="molecule type" value="Genomic_DNA"/>
</dbReference>
<evidence type="ECO:0000256" key="1">
    <source>
        <dbReference type="SAM" id="MobiDB-lite"/>
    </source>
</evidence>
<comment type="caution">
    <text evidence="2">The sequence shown here is derived from an EMBL/GenBank/DDBJ whole genome shotgun (WGS) entry which is preliminary data.</text>
</comment>
<evidence type="ECO:0000313" key="3">
    <source>
        <dbReference type="Proteomes" id="UP001454036"/>
    </source>
</evidence>
<feature type="region of interest" description="Disordered" evidence="1">
    <location>
        <begin position="1"/>
        <end position="21"/>
    </location>
</feature>
<dbReference type="PANTHER" id="PTHR46651:SF1">
    <property type="entry name" value="SMALL MUTS RELATED FAMILY PROTEIN"/>
    <property type="match status" value="1"/>
</dbReference>
<dbReference type="AlphaFoldDB" id="A0AAV3R7E7"/>
<evidence type="ECO:0008006" key="4">
    <source>
        <dbReference type="Google" id="ProtNLM"/>
    </source>
</evidence>
<dbReference type="PANTHER" id="PTHR46651">
    <property type="entry name" value="POLYADENYLATE-BINDING PROTEIN-INTERACTING PROTEIN 7"/>
    <property type="match status" value="1"/>
</dbReference>
<keyword evidence="3" id="KW-1185">Reference proteome</keyword>
<organism evidence="2 3">
    <name type="scientific">Lithospermum erythrorhizon</name>
    <name type="common">Purple gromwell</name>
    <name type="synonym">Lithospermum officinale var. erythrorhizon</name>
    <dbReference type="NCBI Taxonomy" id="34254"/>
    <lineage>
        <taxon>Eukaryota</taxon>
        <taxon>Viridiplantae</taxon>
        <taxon>Streptophyta</taxon>
        <taxon>Embryophyta</taxon>
        <taxon>Tracheophyta</taxon>
        <taxon>Spermatophyta</taxon>
        <taxon>Magnoliopsida</taxon>
        <taxon>eudicotyledons</taxon>
        <taxon>Gunneridae</taxon>
        <taxon>Pentapetalae</taxon>
        <taxon>asterids</taxon>
        <taxon>lamiids</taxon>
        <taxon>Boraginales</taxon>
        <taxon>Boraginaceae</taxon>
        <taxon>Boraginoideae</taxon>
        <taxon>Lithospermeae</taxon>
        <taxon>Lithospermum</taxon>
    </lineage>
</organism>
<proteinExistence type="predicted"/>
<protein>
    <recommendedName>
        <fullName evidence="4">Ataxin-2 C-terminal domain-containing protein</fullName>
    </recommendedName>
</protein>
<name>A0AAV3R7E7_LITER</name>